<proteinExistence type="predicted"/>
<keyword evidence="1" id="KW-0812">Transmembrane</keyword>
<dbReference type="EMBL" id="VSSQ01026045">
    <property type="protein sequence ID" value="MPM74558.1"/>
    <property type="molecule type" value="Genomic_DNA"/>
</dbReference>
<protein>
    <submittedName>
        <fullName evidence="2">Uncharacterized protein</fullName>
    </submittedName>
</protein>
<evidence type="ECO:0000256" key="1">
    <source>
        <dbReference type="SAM" id="Phobius"/>
    </source>
</evidence>
<keyword evidence="1" id="KW-0472">Membrane</keyword>
<sequence>MDHAGRIHRNGSGHCVIGIGLSQSSRRQNQHFMGIDDSRLVGFRTPQNDSVFPLFNDPDKQIGVGLFGWLFASVALRVGHGTCDHQVVFLYILQIFFKFIVIIGPIFFVYQIGRNICSVHGVKPNAALEACPCFLRDHAEHFYFFH</sequence>
<evidence type="ECO:0000313" key="2">
    <source>
        <dbReference type="EMBL" id="MPM74558.1"/>
    </source>
</evidence>
<reference evidence="2" key="1">
    <citation type="submission" date="2019-08" db="EMBL/GenBank/DDBJ databases">
        <authorList>
            <person name="Kucharzyk K."/>
            <person name="Murdoch R.W."/>
            <person name="Higgins S."/>
            <person name="Loffler F."/>
        </authorList>
    </citation>
    <scope>NUCLEOTIDE SEQUENCE</scope>
</reference>
<name>A0A645CCE1_9ZZZZ</name>
<dbReference type="AlphaFoldDB" id="A0A645CCE1"/>
<accession>A0A645CCE1</accession>
<gene>
    <name evidence="2" type="ORF">SDC9_121546</name>
</gene>
<keyword evidence="1" id="KW-1133">Transmembrane helix</keyword>
<feature type="transmembrane region" description="Helical" evidence="1">
    <location>
        <begin position="87"/>
        <end position="110"/>
    </location>
</feature>
<organism evidence="2">
    <name type="scientific">bioreactor metagenome</name>
    <dbReference type="NCBI Taxonomy" id="1076179"/>
    <lineage>
        <taxon>unclassified sequences</taxon>
        <taxon>metagenomes</taxon>
        <taxon>ecological metagenomes</taxon>
    </lineage>
</organism>
<comment type="caution">
    <text evidence="2">The sequence shown here is derived from an EMBL/GenBank/DDBJ whole genome shotgun (WGS) entry which is preliminary data.</text>
</comment>